<dbReference type="Proteomes" id="UP000199527">
    <property type="component" value="Unassembled WGS sequence"/>
</dbReference>
<dbReference type="AlphaFoldDB" id="A0A1G8V2U7"/>
<dbReference type="Pfam" id="PF09526">
    <property type="entry name" value="DUF2387"/>
    <property type="match status" value="1"/>
</dbReference>
<protein>
    <submittedName>
        <fullName evidence="1">Uncharacterized protein</fullName>
    </submittedName>
</protein>
<dbReference type="OrthoDB" id="5881059at2"/>
<proteinExistence type="predicted"/>
<dbReference type="RefSeq" id="WP_090365675.1">
    <property type="nucleotide sequence ID" value="NZ_FNEM01000010.1"/>
</dbReference>
<dbReference type="InterPro" id="IPR012658">
    <property type="entry name" value="YheV"/>
</dbReference>
<evidence type="ECO:0000313" key="1">
    <source>
        <dbReference type="EMBL" id="SDJ60329.1"/>
    </source>
</evidence>
<keyword evidence="2" id="KW-1185">Reference proteome</keyword>
<dbReference type="NCBIfam" id="TIGR02443">
    <property type="entry name" value="YheV family putative zinc ribbon protein"/>
    <property type="match status" value="1"/>
</dbReference>
<organism evidence="1 2">
    <name type="scientific">Ferrimonas sediminum</name>
    <dbReference type="NCBI Taxonomy" id="718193"/>
    <lineage>
        <taxon>Bacteria</taxon>
        <taxon>Pseudomonadati</taxon>
        <taxon>Pseudomonadota</taxon>
        <taxon>Gammaproteobacteria</taxon>
        <taxon>Alteromonadales</taxon>
        <taxon>Ferrimonadaceae</taxon>
        <taxon>Ferrimonas</taxon>
    </lineage>
</organism>
<gene>
    <name evidence="1" type="ORF">SAMN04488540_11080</name>
</gene>
<accession>A0A1G8V2U7</accession>
<evidence type="ECO:0000313" key="2">
    <source>
        <dbReference type="Proteomes" id="UP000199527"/>
    </source>
</evidence>
<dbReference type="EMBL" id="FNEM01000010">
    <property type="protein sequence ID" value="SDJ60329.1"/>
    <property type="molecule type" value="Genomic_DNA"/>
</dbReference>
<reference evidence="2" key="1">
    <citation type="submission" date="2016-10" db="EMBL/GenBank/DDBJ databases">
        <authorList>
            <person name="Varghese N."/>
            <person name="Submissions S."/>
        </authorList>
    </citation>
    <scope>NUCLEOTIDE SEQUENCE [LARGE SCALE GENOMIC DNA]</scope>
    <source>
        <strain evidence="2">DSM 23317</strain>
    </source>
</reference>
<name>A0A1G8V2U7_9GAMM</name>
<sequence>MGVNRKKRFIAGATCPQCHAMDSIMLYLEQSVEVMECVECGHQQRQAEAPAQKQAGTGQVIGVFQPD</sequence>